<dbReference type="Gene3D" id="3.30.160.60">
    <property type="entry name" value="Classic Zinc Finger"/>
    <property type="match status" value="7"/>
</dbReference>
<feature type="domain" description="C2H2-type" evidence="8">
    <location>
        <begin position="548"/>
        <end position="575"/>
    </location>
</feature>
<gene>
    <name evidence="10" type="ORF">APLA_LOCUS18364</name>
</gene>
<evidence type="ECO:0000256" key="5">
    <source>
        <dbReference type="PROSITE-ProRule" id="PRU00042"/>
    </source>
</evidence>
<dbReference type="EMBL" id="CADEBC010000958">
    <property type="protein sequence ID" value="CAB3262383.1"/>
    <property type="molecule type" value="Genomic_DNA"/>
</dbReference>
<feature type="domain" description="C2H2-type" evidence="8">
    <location>
        <begin position="692"/>
        <end position="719"/>
    </location>
</feature>
<dbReference type="InterPro" id="IPR036236">
    <property type="entry name" value="Znf_C2H2_sf"/>
</dbReference>
<evidence type="ECO:0000256" key="6">
    <source>
        <dbReference type="PROSITE-ProRule" id="PRU01263"/>
    </source>
</evidence>
<evidence type="ECO:0000259" key="8">
    <source>
        <dbReference type="PROSITE" id="PS50157"/>
    </source>
</evidence>
<feature type="binding site" evidence="6">
    <location>
        <position position="68"/>
    </location>
    <ligand>
        <name>Zn(2+)</name>
        <dbReference type="ChEBI" id="CHEBI:29105"/>
    </ligand>
</feature>
<dbReference type="SMART" id="SM00355">
    <property type="entry name" value="ZnF_C2H2"/>
    <property type="match status" value="13"/>
</dbReference>
<reference evidence="10 11" key="1">
    <citation type="submission" date="2020-04" db="EMBL/GenBank/DDBJ databases">
        <authorList>
            <person name="Wallbank WR R."/>
            <person name="Pardo Diaz C."/>
            <person name="Kozak K."/>
            <person name="Martin S."/>
            <person name="Jiggins C."/>
            <person name="Moest M."/>
            <person name="Warren A I."/>
            <person name="Byers J.R.P. K."/>
            <person name="Montejo-Kovacevich G."/>
            <person name="Yen C E."/>
        </authorList>
    </citation>
    <scope>NUCLEOTIDE SEQUENCE [LARGE SCALE GENOMIC DNA]</scope>
</reference>
<feature type="domain" description="C2H2-type" evidence="8">
    <location>
        <begin position="575"/>
        <end position="603"/>
    </location>
</feature>
<keyword evidence="1 6" id="KW-0479">Metal-binding</keyword>
<keyword evidence="4 6" id="KW-0862">Zinc</keyword>
<feature type="domain" description="C2H2-type" evidence="8">
    <location>
        <begin position="603"/>
        <end position="631"/>
    </location>
</feature>
<feature type="domain" description="C2H2-type" evidence="8">
    <location>
        <begin position="347"/>
        <end position="369"/>
    </location>
</feature>
<comment type="caution">
    <text evidence="10">The sequence shown here is derived from an EMBL/GenBank/DDBJ whole genome shotgun (WGS) entry which is preliminary data.</text>
</comment>
<evidence type="ECO:0000256" key="3">
    <source>
        <dbReference type="ARBA" id="ARBA00022771"/>
    </source>
</evidence>
<dbReference type="PANTHER" id="PTHR24379">
    <property type="entry name" value="KRAB AND ZINC FINGER DOMAIN-CONTAINING"/>
    <property type="match status" value="1"/>
</dbReference>
<keyword evidence="2" id="KW-0677">Repeat</keyword>
<evidence type="ECO:0000256" key="4">
    <source>
        <dbReference type="ARBA" id="ARBA00022833"/>
    </source>
</evidence>
<dbReference type="InterPro" id="IPR013087">
    <property type="entry name" value="Znf_C2H2_type"/>
</dbReference>
<feature type="compositionally biased region" description="Basic and acidic residues" evidence="7">
    <location>
        <begin position="150"/>
        <end position="166"/>
    </location>
</feature>
<dbReference type="PANTHER" id="PTHR24379:SF121">
    <property type="entry name" value="C2H2-TYPE DOMAIN-CONTAINING PROTEIN"/>
    <property type="match status" value="1"/>
</dbReference>
<dbReference type="AlphaFoldDB" id="A0A8S1BJ04"/>
<feature type="binding site" evidence="6">
    <location>
        <position position="17"/>
    </location>
    <ligand>
        <name>Zn(2+)</name>
        <dbReference type="ChEBI" id="CHEBI:29105"/>
    </ligand>
</feature>
<feature type="binding site" evidence="6">
    <location>
        <position position="20"/>
    </location>
    <ligand>
        <name>Zn(2+)</name>
        <dbReference type="ChEBI" id="CHEBI:29105"/>
    </ligand>
</feature>
<dbReference type="SUPFAM" id="SSF57716">
    <property type="entry name" value="Glucocorticoid receptor-like (DNA-binding domain)"/>
    <property type="match status" value="1"/>
</dbReference>
<dbReference type="GO" id="GO:0008270">
    <property type="term" value="F:zinc ion binding"/>
    <property type="evidence" value="ECO:0007669"/>
    <property type="project" value="UniProtKB-UniRule"/>
</dbReference>
<dbReference type="PROSITE" id="PS51915">
    <property type="entry name" value="ZAD"/>
    <property type="match status" value="1"/>
</dbReference>
<evidence type="ECO:0000256" key="2">
    <source>
        <dbReference type="ARBA" id="ARBA00022737"/>
    </source>
</evidence>
<feature type="region of interest" description="Disordered" evidence="7">
    <location>
        <begin position="150"/>
        <end position="217"/>
    </location>
</feature>
<evidence type="ECO:0000313" key="11">
    <source>
        <dbReference type="Proteomes" id="UP000494106"/>
    </source>
</evidence>
<name>A0A8S1BJ04_ARCPL</name>
<dbReference type="Gene3D" id="3.40.1800.20">
    <property type="match status" value="1"/>
</dbReference>
<feature type="domain" description="ZAD" evidence="9">
    <location>
        <begin position="15"/>
        <end position="95"/>
    </location>
</feature>
<evidence type="ECO:0000256" key="1">
    <source>
        <dbReference type="ARBA" id="ARBA00022723"/>
    </source>
</evidence>
<dbReference type="Pfam" id="PF00096">
    <property type="entry name" value="zf-C2H2"/>
    <property type="match status" value="3"/>
</dbReference>
<keyword evidence="11" id="KW-1185">Reference proteome</keyword>
<feature type="compositionally biased region" description="Polar residues" evidence="7">
    <location>
        <begin position="175"/>
        <end position="188"/>
    </location>
</feature>
<feature type="domain" description="C2H2-type" evidence="8">
    <location>
        <begin position="633"/>
        <end position="661"/>
    </location>
</feature>
<dbReference type="InterPro" id="IPR012934">
    <property type="entry name" value="Znf_AD"/>
</dbReference>
<feature type="binding site" evidence="6">
    <location>
        <position position="71"/>
    </location>
    <ligand>
        <name>Zn(2+)</name>
        <dbReference type="ChEBI" id="CHEBI:29105"/>
    </ligand>
</feature>
<dbReference type="PROSITE" id="PS00028">
    <property type="entry name" value="ZINC_FINGER_C2H2_1"/>
    <property type="match status" value="11"/>
</dbReference>
<feature type="domain" description="C2H2-type" evidence="8">
    <location>
        <begin position="664"/>
        <end position="691"/>
    </location>
</feature>
<sequence>MVDPSYADSWLSQPDVCRCCLSANGTWDVTSTYITEAGENEVYSTMLLECYGITLSNLLEWGPSRMVCAFCVSRLRDATNFRKQVILADQHFEAYCNSIRPRVFKPVILKADSPHDQRNSSDSDDDDVKTIDVLALTDSTEAPIVDRISTKKKSDQIGKKRYPRTDIDDDLESDTPMSEVSRKNNVTESIDERTVIADDPLDQDSVDGARPPPKKSFIYTRPQNVQKQVSERKRIILTCDVVLRDTNACPFRHHKSWFQCFFCQQDFMEINLLRNHTVTNHSNIDNELKKIKRYPRSLQIEISNLECIHCHLKLTDVSSMRGHFVDVHKKVIYNECIADYKVDGTPYSCHLCDQQFHVFRSLTTHLNDHYANCICDVCERKVAYENMKFMSEGHITNQNLRSNITLVLKYTTVLPFKQINNNQFFCHYCDKPYLLFKDLKNHIKVRHWNITEAQIKRTIRCPKDLVKADVSDISCRLCGSNYNTIEKLVEHLKGLHSKTFHMIPDLKHSHGILGFDLSEGKLRCAVCAKEFKFFKKLSIHMNDHDTDYICHICGKRFVARHRLATHVARHRSSEFKCNFCSKKFKSASAKDCHTRKAHKPLKFKCPECPQEFAQYLHRLKHMAERHKFKKPDFRCEHCSKVFAHHSALAKHIKHSHFQHEIDKFLCEICDKIFSSKWLAERHLITHTGKKNFECEYCSKKFAKKYTLDIHVKTHLDERKHACPECESAFVQKISLIKHVKAIHPNLDIKTL</sequence>
<dbReference type="SMART" id="SM00868">
    <property type="entry name" value="zf-AD"/>
    <property type="match status" value="1"/>
</dbReference>
<dbReference type="PROSITE" id="PS50157">
    <property type="entry name" value="ZINC_FINGER_C2H2_2"/>
    <property type="match status" value="9"/>
</dbReference>
<evidence type="ECO:0000259" key="9">
    <source>
        <dbReference type="PROSITE" id="PS51915"/>
    </source>
</evidence>
<dbReference type="OrthoDB" id="8922241at2759"/>
<protein>
    <submittedName>
        <fullName evidence="10">Uncharacterized protein</fullName>
    </submittedName>
</protein>
<accession>A0A8S1BJ04</accession>
<feature type="domain" description="C2H2-type" evidence="8">
    <location>
        <begin position="473"/>
        <end position="497"/>
    </location>
</feature>
<dbReference type="GO" id="GO:0005634">
    <property type="term" value="C:nucleus"/>
    <property type="evidence" value="ECO:0007669"/>
    <property type="project" value="InterPro"/>
</dbReference>
<dbReference type="SUPFAM" id="SSF57667">
    <property type="entry name" value="beta-beta-alpha zinc fingers"/>
    <property type="match status" value="6"/>
</dbReference>
<feature type="domain" description="C2H2-type" evidence="8">
    <location>
        <begin position="720"/>
        <end position="748"/>
    </location>
</feature>
<evidence type="ECO:0000256" key="7">
    <source>
        <dbReference type="SAM" id="MobiDB-lite"/>
    </source>
</evidence>
<keyword evidence="3 5" id="KW-0863">Zinc-finger</keyword>
<organism evidence="10 11">
    <name type="scientific">Arctia plantaginis</name>
    <name type="common">Wood tiger moth</name>
    <name type="synonym">Phalaena plantaginis</name>
    <dbReference type="NCBI Taxonomy" id="874455"/>
    <lineage>
        <taxon>Eukaryota</taxon>
        <taxon>Metazoa</taxon>
        <taxon>Ecdysozoa</taxon>
        <taxon>Arthropoda</taxon>
        <taxon>Hexapoda</taxon>
        <taxon>Insecta</taxon>
        <taxon>Pterygota</taxon>
        <taxon>Neoptera</taxon>
        <taxon>Endopterygota</taxon>
        <taxon>Lepidoptera</taxon>
        <taxon>Glossata</taxon>
        <taxon>Ditrysia</taxon>
        <taxon>Noctuoidea</taxon>
        <taxon>Erebidae</taxon>
        <taxon>Arctiinae</taxon>
        <taxon>Arctia</taxon>
    </lineage>
</organism>
<evidence type="ECO:0000313" key="10">
    <source>
        <dbReference type="EMBL" id="CAB3262383.1"/>
    </source>
</evidence>
<dbReference type="Proteomes" id="UP000494106">
    <property type="component" value="Unassembled WGS sequence"/>
</dbReference>
<proteinExistence type="predicted"/>